<proteinExistence type="predicted"/>
<feature type="transmembrane region" description="Helical" evidence="6">
    <location>
        <begin position="137"/>
        <end position="161"/>
    </location>
</feature>
<feature type="transmembrane region" description="Helical" evidence="6">
    <location>
        <begin position="167"/>
        <end position="188"/>
    </location>
</feature>
<evidence type="ECO:0000313" key="8">
    <source>
        <dbReference type="Proteomes" id="UP000320244"/>
    </source>
</evidence>
<keyword evidence="4 6" id="KW-1133">Transmembrane helix</keyword>
<dbReference type="InterPro" id="IPR017039">
    <property type="entry name" value="Virul_fac_BrkB"/>
</dbReference>
<dbReference type="Proteomes" id="UP000320244">
    <property type="component" value="Unassembled WGS sequence"/>
</dbReference>
<protein>
    <submittedName>
        <fullName evidence="7">YihY/virulence factor BrkB family protein</fullName>
    </submittedName>
</protein>
<dbReference type="EMBL" id="VCQV01000065">
    <property type="protein sequence ID" value="TWP32609.1"/>
    <property type="molecule type" value="Genomic_DNA"/>
</dbReference>
<reference evidence="7 8" key="1">
    <citation type="submission" date="2019-05" db="EMBL/GenBank/DDBJ databases">
        <authorList>
            <person name="Lee S.D."/>
        </authorList>
    </citation>
    <scope>NUCLEOTIDE SEQUENCE [LARGE SCALE GENOMIC DNA]</scope>
    <source>
        <strain evidence="7 8">C5-26</strain>
    </source>
</reference>
<comment type="subcellular location">
    <subcellularLocation>
        <location evidence="1">Cell membrane</location>
        <topology evidence="1">Multi-pass membrane protein</topology>
    </subcellularLocation>
</comment>
<gene>
    <name evidence="7" type="ORF">FGL98_23810</name>
</gene>
<evidence type="ECO:0000256" key="6">
    <source>
        <dbReference type="SAM" id="Phobius"/>
    </source>
</evidence>
<dbReference type="OrthoDB" id="3349406at2"/>
<evidence type="ECO:0000256" key="4">
    <source>
        <dbReference type="ARBA" id="ARBA00022989"/>
    </source>
</evidence>
<feature type="transmembrane region" description="Helical" evidence="6">
    <location>
        <begin position="35"/>
        <end position="56"/>
    </location>
</feature>
<comment type="caution">
    <text evidence="7">The sequence shown here is derived from an EMBL/GenBank/DDBJ whole genome shotgun (WGS) entry which is preliminary data.</text>
</comment>
<dbReference type="Pfam" id="PF03631">
    <property type="entry name" value="Virul_fac_BrkB"/>
    <property type="match status" value="1"/>
</dbReference>
<name>A0A563DR10_9MICO</name>
<reference evidence="7 8" key="2">
    <citation type="submission" date="2019-08" db="EMBL/GenBank/DDBJ databases">
        <title>Jejuicoccus antrihumi gen. nov., sp. nov., a new member of the family Dermacoccaceae isolated from a cave.</title>
        <authorList>
            <person name="Schumann P."/>
            <person name="Kim I.S."/>
        </authorList>
    </citation>
    <scope>NUCLEOTIDE SEQUENCE [LARGE SCALE GENOMIC DNA]</scope>
    <source>
        <strain evidence="7 8">C5-26</strain>
    </source>
</reference>
<evidence type="ECO:0000256" key="2">
    <source>
        <dbReference type="ARBA" id="ARBA00022475"/>
    </source>
</evidence>
<dbReference type="GO" id="GO:0005886">
    <property type="term" value="C:plasma membrane"/>
    <property type="evidence" value="ECO:0007669"/>
    <property type="project" value="UniProtKB-SubCell"/>
</dbReference>
<dbReference type="PANTHER" id="PTHR30213">
    <property type="entry name" value="INNER MEMBRANE PROTEIN YHJD"/>
    <property type="match status" value="1"/>
</dbReference>
<sequence>MDRAQRRFPWLGYPLAVVYKFFDDMGSYLAATLTYYVFVSLFPILLLASTVLGIVLKGHPHLQAQLLDSALSQFPVIGDQLKVPHGLDGSWGVVTIGGLVALYGALGAAQAFQYAANTVWQVPRNERPNPFAARGRSVLLLVTVGVGLLLTTALTSLLATVVRLQGLSQVAVLVGATLVSIAVFVFAFHIGSALSLRSSSVLPGAVVAGILWQVLQHFGVIYVSHVVRHASAVNGVFAVVLGMLAFIYLASLIIVICMEIDVVRCKQLFPRALLTPFTDDVELTRGDVASYTGQAQATRSKGFQRIDVDFNKREDDPDDGDDED</sequence>
<feature type="transmembrane region" description="Helical" evidence="6">
    <location>
        <begin position="200"/>
        <end position="223"/>
    </location>
</feature>
<dbReference type="AlphaFoldDB" id="A0A563DR10"/>
<organism evidence="7 8">
    <name type="scientific">Leekyejoonella antrihumi</name>
    <dbReference type="NCBI Taxonomy" id="1660198"/>
    <lineage>
        <taxon>Bacteria</taxon>
        <taxon>Bacillati</taxon>
        <taxon>Actinomycetota</taxon>
        <taxon>Actinomycetes</taxon>
        <taxon>Micrococcales</taxon>
        <taxon>Dermacoccaceae</taxon>
        <taxon>Leekyejoonella</taxon>
    </lineage>
</organism>
<feature type="transmembrane region" description="Helical" evidence="6">
    <location>
        <begin position="91"/>
        <end position="116"/>
    </location>
</feature>
<evidence type="ECO:0000313" key="7">
    <source>
        <dbReference type="EMBL" id="TWP32609.1"/>
    </source>
</evidence>
<dbReference type="PANTHER" id="PTHR30213:SF1">
    <property type="entry name" value="INNER MEMBRANE PROTEIN YHJD"/>
    <property type="match status" value="1"/>
</dbReference>
<keyword evidence="5 6" id="KW-0472">Membrane</keyword>
<evidence type="ECO:0000256" key="5">
    <source>
        <dbReference type="ARBA" id="ARBA00023136"/>
    </source>
</evidence>
<accession>A0A563DR10</accession>
<keyword evidence="3 6" id="KW-0812">Transmembrane</keyword>
<keyword evidence="2" id="KW-1003">Cell membrane</keyword>
<evidence type="ECO:0000256" key="3">
    <source>
        <dbReference type="ARBA" id="ARBA00022692"/>
    </source>
</evidence>
<feature type="transmembrane region" description="Helical" evidence="6">
    <location>
        <begin position="235"/>
        <end position="258"/>
    </location>
</feature>
<keyword evidence="8" id="KW-1185">Reference proteome</keyword>
<evidence type="ECO:0000256" key="1">
    <source>
        <dbReference type="ARBA" id="ARBA00004651"/>
    </source>
</evidence>